<dbReference type="GO" id="GO:0005524">
    <property type="term" value="F:ATP binding"/>
    <property type="evidence" value="ECO:0007669"/>
    <property type="project" value="UniProtKB-KW"/>
</dbReference>
<comment type="caution">
    <text evidence="13">The sequence shown here is derived from an EMBL/GenBank/DDBJ whole genome shotgun (WGS) entry which is preliminary data.</text>
</comment>
<keyword evidence="7" id="KW-0067">ATP-binding</keyword>
<evidence type="ECO:0000256" key="6">
    <source>
        <dbReference type="ARBA" id="ARBA00022741"/>
    </source>
</evidence>
<keyword evidence="9 11" id="KW-0472">Membrane</keyword>
<organism evidence="13 14">
    <name type="scientific">Cinchona calisaya</name>
    <dbReference type="NCBI Taxonomy" id="153742"/>
    <lineage>
        <taxon>Eukaryota</taxon>
        <taxon>Viridiplantae</taxon>
        <taxon>Streptophyta</taxon>
        <taxon>Embryophyta</taxon>
        <taxon>Tracheophyta</taxon>
        <taxon>Spermatophyta</taxon>
        <taxon>Magnoliopsida</taxon>
        <taxon>eudicotyledons</taxon>
        <taxon>Gunneridae</taxon>
        <taxon>Pentapetalae</taxon>
        <taxon>asterids</taxon>
        <taxon>lamiids</taxon>
        <taxon>Gentianales</taxon>
        <taxon>Rubiaceae</taxon>
        <taxon>Cinchonoideae</taxon>
        <taxon>Cinchoneae</taxon>
        <taxon>Cinchona</taxon>
    </lineage>
</organism>
<dbReference type="InterPro" id="IPR027417">
    <property type="entry name" value="P-loop_NTPase"/>
</dbReference>
<keyword evidence="5" id="KW-0677">Repeat</keyword>
<protein>
    <recommendedName>
        <fullName evidence="12">ABC transporter domain-containing protein</fullName>
    </recommendedName>
</protein>
<comment type="similarity">
    <text evidence="2">Belongs to the ABC transporter superfamily. ABCG family. PDR (TC 3.A.1.205) subfamily.</text>
</comment>
<dbReference type="InterPro" id="IPR043926">
    <property type="entry name" value="ABCG_dom"/>
</dbReference>
<evidence type="ECO:0000313" key="14">
    <source>
        <dbReference type="Proteomes" id="UP001630127"/>
    </source>
</evidence>
<dbReference type="Proteomes" id="UP001630127">
    <property type="component" value="Unassembled WGS sequence"/>
</dbReference>
<feature type="transmembrane region" description="Helical" evidence="11">
    <location>
        <begin position="490"/>
        <end position="508"/>
    </location>
</feature>
<evidence type="ECO:0000256" key="1">
    <source>
        <dbReference type="ARBA" id="ARBA00004141"/>
    </source>
</evidence>
<dbReference type="InterPro" id="IPR003439">
    <property type="entry name" value="ABC_transporter-like_ATP-bd"/>
</dbReference>
<dbReference type="PANTHER" id="PTHR19241">
    <property type="entry name" value="ATP-BINDING CASSETTE TRANSPORTER"/>
    <property type="match status" value="1"/>
</dbReference>
<feature type="transmembrane region" description="Helical" evidence="11">
    <location>
        <begin position="684"/>
        <end position="710"/>
    </location>
</feature>
<feature type="compositionally biased region" description="Basic and acidic residues" evidence="10">
    <location>
        <begin position="733"/>
        <end position="745"/>
    </location>
</feature>
<gene>
    <name evidence="13" type="ORF">ACH5RR_024461</name>
</gene>
<evidence type="ECO:0000256" key="8">
    <source>
        <dbReference type="ARBA" id="ARBA00022989"/>
    </source>
</evidence>
<evidence type="ECO:0000256" key="3">
    <source>
        <dbReference type="ARBA" id="ARBA00022448"/>
    </source>
</evidence>
<keyword evidence="6" id="KW-0547">Nucleotide-binding</keyword>
<accession>A0ABD2YXX6</accession>
<feature type="region of interest" description="Disordered" evidence="10">
    <location>
        <begin position="726"/>
        <end position="777"/>
    </location>
</feature>
<comment type="subcellular location">
    <subcellularLocation>
        <location evidence="1">Membrane</location>
        <topology evidence="1">Multi-pass membrane protein</topology>
    </subcellularLocation>
</comment>
<evidence type="ECO:0000256" key="9">
    <source>
        <dbReference type="ARBA" id="ARBA00023136"/>
    </source>
</evidence>
<feature type="compositionally biased region" description="Polar residues" evidence="10">
    <location>
        <begin position="752"/>
        <end position="769"/>
    </location>
</feature>
<dbReference type="GO" id="GO:0005886">
    <property type="term" value="C:plasma membrane"/>
    <property type="evidence" value="ECO:0007669"/>
    <property type="project" value="UniProtKB-ARBA"/>
</dbReference>
<dbReference type="PROSITE" id="PS50893">
    <property type="entry name" value="ABC_TRANSPORTER_2"/>
    <property type="match status" value="1"/>
</dbReference>
<sequence length="777" mass="88167">MSKCENKEIKLLLLHKQVDVTKLDASERQQFIERNLKVPEEDNEKFLEKIRIERVGVQLPTVEARFENLRIEADCHVGTRALPTLANTTLNMVESALGLLGINLAKKTRLKILRDVSGIIKPSRMTLLLGPPSSGKTTLLLALAGKLDQSSRVKGEVTYNGHGLNEFEPRKTSAYISQNDLHTAELTVKETLDFSARFQGIGNRYELLKEIAAREKDDGIIPDAEVDLFMKATAIEGAKSSLITDYFLALLGLEICKDTIVGDQMQRVTTGEMVVGPSRTLFMDEISTGLDSSTTYQIVKCMQQIAHLSDATILMSLLQPAPETFNLFDNVILLSEGQIVYQGPREHVLQFFERCGFQCPERKGIADFLQEVTSKKDQEQYWADRTKPYNYITVPEFVRLFKTFHVGVQLEEEISAPYHKTKGQKEALAFKKYSVPNKELLKASYDKEWLLIKRNKPVYIFKAVQIVIMAVVTSTVFLRTRHDTTYSDGNLYIGAIIFSIIVNMFNGFTELSLTIKRFPLFYKHRELQFHPAWAFTVPTFLPRIPTSAMESIIWTAISYYSVGFSPEISRFFKNMMLVFLIQQMAAEIFRLIAGICRKMVIADTGGAFYLLIVFLLGGFILPQGQIPKWWQWAHWISPLLYGFNAMTANEMLGSRWMEKLGPDNSTQLGAAVLKNFDMSSNKDWYWIGVAALIGFIVLFNVLFTLSLMYLNPLGKPQAFVSEESAIEQGSNQEETKVKESERGSELQKICRRNNSSKMFDSHSPISNPQHECANIRE</sequence>
<reference evidence="13 14" key="1">
    <citation type="submission" date="2024-11" db="EMBL/GenBank/DDBJ databases">
        <title>A near-complete genome assembly of Cinchona calisaya.</title>
        <authorList>
            <person name="Lian D.C."/>
            <person name="Zhao X.W."/>
            <person name="Wei L."/>
        </authorList>
    </citation>
    <scope>NUCLEOTIDE SEQUENCE [LARGE SCALE GENOMIC DNA]</scope>
    <source>
        <tissue evidence="13">Nenye</tissue>
    </source>
</reference>
<proteinExistence type="inferred from homology"/>
<dbReference type="InterPro" id="IPR013525">
    <property type="entry name" value="ABC2_TM"/>
</dbReference>
<keyword evidence="4 11" id="KW-0812">Transmembrane</keyword>
<dbReference type="InterPro" id="IPR013581">
    <property type="entry name" value="PDR_assoc"/>
</dbReference>
<evidence type="ECO:0000259" key="12">
    <source>
        <dbReference type="PROSITE" id="PS50893"/>
    </source>
</evidence>
<dbReference type="EMBL" id="JBJUIK010000011">
    <property type="protein sequence ID" value="KAL3511744.1"/>
    <property type="molecule type" value="Genomic_DNA"/>
</dbReference>
<evidence type="ECO:0000256" key="4">
    <source>
        <dbReference type="ARBA" id="ARBA00022692"/>
    </source>
</evidence>
<feature type="transmembrane region" description="Helical" evidence="11">
    <location>
        <begin position="459"/>
        <end position="478"/>
    </location>
</feature>
<dbReference type="InterPro" id="IPR003593">
    <property type="entry name" value="AAA+_ATPase"/>
</dbReference>
<feature type="domain" description="ABC transporter" evidence="12">
    <location>
        <begin position="97"/>
        <end position="361"/>
    </location>
</feature>
<evidence type="ECO:0000256" key="5">
    <source>
        <dbReference type="ARBA" id="ARBA00022737"/>
    </source>
</evidence>
<dbReference type="SUPFAM" id="SSF52540">
    <property type="entry name" value="P-loop containing nucleoside triphosphate hydrolases"/>
    <property type="match status" value="1"/>
</dbReference>
<evidence type="ECO:0000256" key="10">
    <source>
        <dbReference type="SAM" id="MobiDB-lite"/>
    </source>
</evidence>
<keyword evidence="14" id="KW-1185">Reference proteome</keyword>
<keyword evidence="3" id="KW-0813">Transport</keyword>
<evidence type="ECO:0000256" key="11">
    <source>
        <dbReference type="SAM" id="Phobius"/>
    </source>
</evidence>
<evidence type="ECO:0000313" key="13">
    <source>
        <dbReference type="EMBL" id="KAL3511744.1"/>
    </source>
</evidence>
<dbReference type="AlphaFoldDB" id="A0ABD2YXX6"/>
<dbReference type="Gene3D" id="3.40.50.300">
    <property type="entry name" value="P-loop containing nucleotide triphosphate hydrolases"/>
    <property type="match status" value="1"/>
</dbReference>
<dbReference type="Pfam" id="PF00005">
    <property type="entry name" value="ABC_tran"/>
    <property type="match status" value="1"/>
</dbReference>
<name>A0ABD2YXX6_9GENT</name>
<dbReference type="SMART" id="SM00382">
    <property type="entry name" value="AAA"/>
    <property type="match status" value="1"/>
</dbReference>
<evidence type="ECO:0000256" key="7">
    <source>
        <dbReference type="ARBA" id="ARBA00022840"/>
    </source>
</evidence>
<feature type="transmembrane region" description="Helical" evidence="11">
    <location>
        <begin position="600"/>
        <end position="621"/>
    </location>
</feature>
<evidence type="ECO:0000256" key="2">
    <source>
        <dbReference type="ARBA" id="ARBA00006012"/>
    </source>
</evidence>
<dbReference type="Pfam" id="PF19055">
    <property type="entry name" value="ABC2_membrane_7"/>
    <property type="match status" value="1"/>
</dbReference>
<keyword evidence="8 11" id="KW-1133">Transmembrane helix</keyword>
<dbReference type="FunFam" id="3.40.50.300:FF:000179">
    <property type="entry name" value="ABC transporter G family member 34"/>
    <property type="match status" value="1"/>
</dbReference>
<dbReference type="Pfam" id="PF08370">
    <property type="entry name" value="PDR_assoc"/>
    <property type="match status" value="1"/>
</dbReference>
<dbReference type="Pfam" id="PF01061">
    <property type="entry name" value="ABC2_membrane"/>
    <property type="match status" value="1"/>
</dbReference>